<dbReference type="RefSeq" id="WP_136358715.1">
    <property type="nucleotide sequence ID" value="NZ_CP046266.1"/>
</dbReference>
<accession>A0A4S4BLK2</accession>
<dbReference type="InterPro" id="IPR000086">
    <property type="entry name" value="NUDIX_hydrolase_dom"/>
</dbReference>
<dbReference type="SUPFAM" id="SSF55811">
    <property type="entry name" value="Nudix"/>
    <property type="match status" value="1"/>
</dbReference>
<protein>
    <submittedName>
        <fullName evidence="3">NUDIX domain-containing protein</fullName>
    </submittedName>
</protein>
<organism evidence="3 4">
    <name type="scientific">Metabacillus sediminilitoris</name>
    <dbReference type="NCBI Taxonomy" id="2567941"/>
    <lineage>
        <taxon>Bacteria</taxon>
        <taxon>Bacillati</taxon>
        <taxon>Bacillota</taxon>
        <taxon>Bacilli</taxon>
        <taxon>Bacillales</taxon>
        <taxon>Bacillaceae</taxon>
        <taxon>Metabacillus</taxon>
    </lineage>
</organism>
<dbReference type="EMBL" id="SSNT01000030">
    <property type="protein sequence ID" value="THF75064.1"/>
    <property type="molecule type" value="Genomic_DNA"/>
</dbReference>
<reference evidence="3 4" key="1">
    <citation type="submission" date="2019-04" db="EMBL/GenBank/DDBJ databases">
        <title>Bacillus sediminilitoris sp. nov., isolated from a tidal flat sediment on the East China Sea.</title>
        <authorList>
            <person name="Wei Y."/>
            <person name="Mao H."/>
            <person name="Fang J."/>
        </authorList>
    </citation>
    <scope>NUCLEOTIDE SEQUENCE [LARGE SCALE GENOMIC DNA]</scope>
    <source>
        <strain evidence="3 4">DSL-17</strain>
    </source>
</reference>
<evidence type="ECO:0000313" key="4">
    <source>
        <dbReference type="Proteomes" id="UP000310334"/>
    </source>
</evidence>
<comment type="caution">
    <text evidence="3">The sequence shown here is derived from an EMBL/GenBank/DDBJ whole genome shotgun (WGS) entry which is preliminary data.</text>
</comment>
<evidence type="ECO:0000256" key="1">
    <source>
        <dbReference type="ARBA" id="ARBA00001946"/>
    </source>
</evidence>
<evidence type="ECO:0000256" key="2">
    <source>
        <dbReference type="ARBA" id="ARBA00022801"/>
    </source>
</evidence>
<evidence type="ECO:0000313" key="3">
    <source>
        <dbReference type="EMBL" id="THF75064.1"/>
    </source>
</evidence>
<dbReference type="PANTHER" id="PTHR43046:SF2">
    <property type="entry name" value="8-OXO-DGTP DIPHOSPHATASE-RELATED"/>
    <property type="match status" value="1"/>
</dbReference>
<dbReference type="OrthoDB" id="9787476at2"/>
<name>A0A4S4BLK2_9BACI</name>
<comment type="cofactor">
    <cofactor evidence="1">
        <name>Mg(2+)</name>
        <dbReference type="ChEBI" id="CHEBI:18420"/>
    </cofactor>
</comment>
<keyword evidence="2" id="KW-0378">Hydrolase</keyword>
<dbReference type="PROSITE" id="PS51462">
    <property type="entry name" value="NUDIX"/>
    <property type="match status" value="1"/>
</dbReference>
<dbReference type="InterPro" id="IPR015797">
    <property type="entry name" value="NUDIX_hydrolase-like_dom_sf"/>
</dbReference>
<dbReference type="AlphaFoldDB" id="A0A4S4BLK2"/>
<dbReference type="Proteomes" id="UP000310334">
    <property type="component" value="Unassembled WGS sequence"/>
</dbReference>
<proteinExistence type="predicted"/>
<keyword evidence="4" id="KW-1185">Reference proteome</keyword>
<gene>
    <name evidence="3" type="ORF">E6W99_24315</name>
</gene>
<dbReference type="PANTHER" id="PTHR43046">
    <property type="entry name" value="GDP-MANNOSE MANNOSYL HYDROLASE"/>
    <property type="match status" value="1"/>
</dbReference>
<dbReference type="Gene3D" id="3.90.79.10">
    <property type="entry name" value="Nucleoside Triphosphate Pyrophosphohydrolase"/>
    <property type="match status" value="1"/>
</dbReference>
<sequence>MIGNAPLIIVRPSVAIINNKGEILLYSYSGASWGIPGGILQINETVENCIKRNVKEDLGLILNSLHLFGVYSGQDLNTKPENGEDEYHTVAIGYLCTDYAGVLTPDENQEIEAEFFKLDQLPDHTDSFIKNKLVELKENLKIG</sequence>
<dbReference type="Pfam" id="PF00293">
    <property type="entry name" value="NUDIX"/>
    <property type="match status" value="1"/>
</dbReference>
<dbReference type="GO" id="GO:0016787">
    <property type="term" value="F:hydrolase activity"/>
    <property type="evidence" value="ECO:0007669"/>
    <property type="project" value="UniProtKB-KW"/>
</dbReference>